<proteinExistence type="predicted"/>
<accession>A0ABU9B9Q7</accession>
<evidence type="ECO:0000313" key="9">
    <source>
        <dbReference type="Proteomes" id="UP001368500"/>
    </source>
</evidence>
<reference evidence="8 9" key="1">
    <citation type="submission" date="2024-04" db="EMBL/GenBank/DDBJ databases">
        <title>Novel species of the genus Ideonella isolated from streams.</title>
        <authorList>
            <person name="Lu H."/>
        </authorList>
    </citation>
    <scope>NUCLEOTIDE SEQUENCE [LARGE SCALE GENOMIC DNA]</scope>
    <source>
        <strain evidence="8 9">BYS139W</strain>
    </source>
</reference>
<evidence type="ECO:0000256" key="4">
    <source>
        <dbReference type="ARBA" id="ARBA00023136"/>
    </source>
</evidence>
<evidence type="ECO:0000256" key="1">
    <source>
        <dbReference type="ARBA" id="ARBA00004167"/>
    </source>
</evidence>
<comment type="subcellular location">
    <subcellularLocation>
        <location evidence="1">Membrane</location>
        <topology evidence="1">Single-pass membrane protein</topology>
    </subcellularLocation>
</comment>
<evidence type="ECO:0000256" key="6">
    <source>
        <dbReference type="SAM" id="Phobius"/>
    </source>
</evidence>
<feature type="compositionally biased region" description="Pro residues" evidence="5">
    <location>
        <begin position="1"/>
        <end position="11"/>
    </location>
</feature>
<evidence type="ECO:0000256" key="3">
    <source>
        <dbReference type="ARBA" id="ARBA00022989"/>
    </source>
</evidence>
<dbReference type="InterPro" id="IPR007452">
    <property type="entry name" value="TamB_C"/>
</dbReference>
<comment type="caution">
    <text evidence="8">The sequence shown here is derived from an EMBL/GenBank/DDBJ whole genome shotgun (WGS) entry which is preliminary data.</text>
</comment>
<keyword evidence="3 6" id="KW-1133">Transmembrane helix</keyword>
<feature type="domain" description="Translocation and assembly module TamB C-terminal" evidence="7">
    <location>
        <begin position="1134"/>
        <end position="1476"/>
    </location>
</feature>
<keyword evidence="2 6" id="KW-0812">Transmembrane</keyword>
<dbReference type="PANTHER" id="PTHR36985">
    <property type="entry name" value="TRANSLOCATION AND ASSEMBLY MODULE SUBUNIT TAMB"/>
    <property type="match status" value="1"/>
</dbReference>
<evidence type="ECO:0000313" key="8">
    <source>
        <dbReference type="EMBL" id="MEK8025742.1"/>
    </source>
</evidence>
<feature type="region of interest" description="Disordered" evidence="5">
    <location>
        <begin position="263"/>
        <end position="297"/>
    </location>
</feature>
<dbReference type="Pfam" id="PF04357">
    <property type="entry name" value="TamB"/>
    <property type="match status" value="1"/>
</dbReference>
<feature type="compositionally biased region" description="Low complexity" evidence="5">
    <location>
        <begin position="32"/>
        <end position="51"/>
    </location>
</feature>
<dbReference type="Proteomes" id="UP001368500">
    <property type="component" value="Unassembled WGS sequence"/>
</dbReference>
<name>A0ABU9B9Q7_9BURK</name>
<dbReference type="PANTHER" id="PTHR36985:SF1">
    <property type="entry name" value="TRANSLOCATION AND ASSEMBLY MODULE SUBUNIT TAMB"/>
    <property type="match status" value="1"/>
</dbReference>
<evidence type="ECO:0000259" key="7">
    <source>
        <dbReference type="Pfam" id="PF04357"/>
    </source>
</evidence>
<feature type="compositionally biased region" description="Low complexity" evidence="5">
    <location>
        <begin position="263"/>
        <end position="287"/>
    </location>
</feature>
<organism evidence="8 9">
    <name type="scientific">Pseudaquabacterium rugosum</name>
    <dbReference type="NCBI Taxonomy" id="2984194"/>
    <lineage>
        <taxon>Bacteria</taxon>
        <taxon>Pseudomonadati</taxon>
        <taxon>Pseudomonadota</taxon>
        <taxon>Betaproteobacteria</taxon>
        <taxon>Burkholderiales</taxon>
        <taxon>Sphaerotilaceae</taxon>
        <taxon>Pseudaquabacterium</taxon>
    </lineage>
</organism>
<gene>
    <name evidence="8" type="ORF">AACH11_07200</name>
</gene>
<keyword evidence="9" id="KW-1185">Reference proteome</keyword>
<keyword evidence="4 6" id="KW-0472">Membrane</keyword>
<feature type="region of interest" description="Disordered" evidence="5">
    <location>
        <begin position="1"/>
        <end position="51"/>
    </location>
</feature>
<dbReference type="RefSeq" id="WP_341373516.1">
    <property type="nucleotide sequence ID" value="NZ_JBBUTF010000005.1"/>
</dbReference>
<feature type="transmembrane region" description="Helical" evidence="6">
    <location>
        <begin position="63"/>
        <end position="84"/>
    </location>
</feature>
<evidence type="ECO:0000256" key="2">
    <source>
        <dbReference type="ARBA" id="ARBA00022692"/>
    </source>
</evidence>
<sequence>MNPAVPDPSAPTPEGAAPETRPDEAVAGLSEGAPPAATDPSSAAHAATAGSGRSRRWPRALSLLAWLALLVGLPVAAGWALLFVPRTLPLLLERLPGVQVEGVEGTLGEGRLRIARLQWQRTGDGPRLEIEQLALDGLRAARPTAAADPDAWLQLHWTRLTLGRLAWRSGPGDGQPPSLPPTLRLPLRGQALPVHIARLDIDTLPPVQDLKLSLTIGEQAGQRHRLTHLTARIDAFVLEADGTLGTDAPLPLALQLQLRPAPTAATAPTTATPDGAGTAAGPAVATSGGSGASARRPDLGPHWHATLALDGPLARLQARARLQDLRPPGLRADAPALGLQAEATLEPLAAWPLAALRLDSRQLDLSALRAGWPRTQLDIDARVDSRGLQVPVQLRVALDNAAAGRLDQGALPLRQARIVLQGRADQRDQLEVEAFDIQLHDGRQPAGRARGQGRWLGDRLALDIALQQLQPARLHQDAAALEISGPLTLRLSGVTLPGTPAAGKPAGTAPSPRLQLQATLDGRALDGSGLPVQLRLQAEADARQLELREALARAGHASARLQGRLRREAGGWDLRTQAALEDFDPLPWWKGGQGTVWRRGPHRLNAQLDADLRWRPPTATAADSPSPRTLTHTLQALHGQARLRMNRSLLAGVPLDLSASLDHGRTAADVEATAHIAGNRLEIVGRHAARAEDDRWQARADLDALPALAPLRELAGELAPGLLPWWPTAGTGQARLSVTGRWPALRTGGELQLRDLQSPALQIGQAQSRWHTGDSLDAPLELTLQASAVQLQGQTFERLDAQASGRLREHRLSLIVDSPLKPPAWSRSVLGAPGQGTRLSLQARGQWSPERDGGGRWQVQDLQLQGGARDEARQRVRAWADAQGLSGQLRFTPDGALAAAELAPGRLRLLTTALAWQQARWQAAPGLLQLQGTLETIDVSQWLARLQPQTGWGGSLRVGGSFDVRDAGGEDLRVEVALQRLGGDLTLTDDLGNTQGLGLDELRLRLAAEGGTWTFAQGLSGRNLGTITGAQVLRGAPGSRWPTADAPLDGVLQAWVDHIGVWSAWAPPGWRLAGQLRTTAYFGGTYGAPQVRGEMSGRQLSVRNVLQGVNLTDGDLEATLTGEQARIGHFSFRGGDGRLRLSGDASFGEQPQLRLKLAAERFRALGRIDRRIVASGEASAVLDRQALTVTGDIVVDEGLIDISQSGAPSLDADVRVRRPETPGRTLDDEEPAPAASGGLLRHSSIRLAVDLGEQLQLRGRGVDTTLRGVLQVSNPQGRLALAGTLRADGGRYAAYGQQLDLERGDITFTGATDNPRLDIQATRPNLDVVVGVAIGGLAQNPRVRLFSEPEMTEYEKLSWLVLGRAPEGLGRADTALLQRAALALLAGEDSAKAPTDELLGALGITDFSLRQTEGTVRETVVSLGRQLSRRWYLGYERSVNATTGTWQLIYRVAQRFTLRASSGEENALDAIWTWRW</sequence>
<protein>
    <submittedName>
        <fullName evidence="8">Translocation/assembly module TamB domain-containing protein</fullName>
    </submittedName>
</protein>
<evidence type="ECO:0000256" key="5">
    <source>
        <dbReference type="SAM" id="MobiDB-lite"/>
    </source>
</evidence>
<dbReference type="EMBL" id="JBBUTF010000005">
    <property type="protein sequence ID" value="MEK8025742.1"/>
    <property type="molecule type" value="Genomic_DNA"/>
</dbReference>